<organism evidence="2 3">
    <name type="scientific">Henosepilachna vigintioctopunctata</name>
    <dbReference type="NCBI Taxonomy" id="420089"/>
    <lineage>
        <taxon>Eukaryota</taxon>
        <taxon>Metazoa</taxon>
        <taxon>Ecdysozoa</taxon>
        <taxon>Arthropoda</taxon>
        <taxon>Hexapoda</taxon>
        <taxon>Insecta</taxon>
        <taxon>Pterygota</taxon>
        <taxon>Neoptera</taxon>
        <taxon>Endopterygota</taxon>
        <taxon>Coleoptera</taxon>
        <taxon>Polyphaga</taxon>
        <taxon>Cucujiformia</taxon>
        <taxon>Coccinelloidea</taxon>
        <taxon>Coccinellidae</taxon>
        <taxon>Epilachninae</taxon>
        <taxon>Epilachnini</taxon>
        <taxon>Henosepilachna</taxon>
    </lineage>
</organism>
<name>A0AAW1U1E0_9CUCU</name>
<keyword evidence="3" id="KW-1185">Reference proteome</keyword>
<accession>A0AAW1U1E0</accession>
<evidence type="ECO:0000313" key="2">
    <source>
        <dbReference type="EMBL" id="KAK9874503.1"/>
    </source>
</evidence>
<sequence length="374" mass="42617">MDDYWCIDHSFFNSLRKSRSVMEILQNSEDDVNLRDKNGWTILHNVVKLGNEAYTEKLLQMGADVNAITSNGFTPLHLACMGKHEECIDVILNYGPSMNVQHSKFSTPLHLYILSGMKNVPLLKKILSKGADPNITDMDGNTALHLLAFRKHTEKMEEFVRLLMEYDADINAINEEGHTPVHAAVNVSCGVLVNVLLQEGADVNIRDNRGNTAITKAFSAPLSSADILMNLGKHLVMQYECNFQVDLDMLNYIIGYEDFMIFKIKCGDELLNLKQKMFPNTTISYYDILIAYPNKLAKCLGNDVILQTLMIFDESEYIFGNRIVRNFKKGLRLHKATEKLREIFNVAFSSRPGLFIDEIIERLDNRTIEKLKQL</sequence>
<dbReference type="PROSITE" id="PS50297">
    <property type="entry name" value="ANK_REP_REGION"/>
    <property type="match status" value="5"/>
</dbReference>
<feature type="repeat" description="ANK" evidence="1">
    <location>
        <begin position="38"/>
        <end position="70"/>
    </location>
</feature>
<dbReference type="AlphaFoldDB" id="A0AAW1U1E0"/>
<comment type="caution">
    <text evidence="2">The sequence shown here is derived from an EMBL/GenBank/DDBJ whole genome shotgun (WGS) entry which is preliminary data.</text>
</comment>
<dbReference type="PANTHER" id="PTHR24118">
    <property type="entry name" value="POTE ANKYRIN DOMAIN"/>
    <property type="match status" value="1"/>
</dbReference>
<dbReference type="Proteomes" id="UP001431783">
    <property type="component" value="Unassembled WGS sequence"/>
</dbReference>
<gene>
    <name evidence="2" type="ORF">WA026_002854</name>
</gene>
<dbReference type="SUPFAM" id="SSF48403">
    <property type="entry name" value="Ankyrin repeat"/>
    <property type="match status" value="1"/>
</dbReference>
<feature type="repeat" description="ANK" evidence="1">
    <location>
        <begin position="176"/>
        <end position="208"/>
    </location>
</feature>
<dbReference type="InterPro" id="IPR002110">
    <property type="entry name" value="Ankyrin_rpt"/>
</dbReference>
<feature type="repeat" description="ANK" evidence="1">
    <location>
        <begin position="71"/>
        <end position="103"/>
    </location>
</feature>
<reference evidence="2 3" key="1">
    <citation type="submission" date="2023-03" db="EMBL/GenBank/DDBJ databases">
        <title>Genome insight into feeding habits of ladybird beetles.</title>
        <authorList>
            <person name="Li H.-S."/>
            <person name="Huang Y.-H."/>
            <person name="Pang H."/>
        </authorList>
    </citation>
    <scope>NUCLEOTIDE SEQUENCE [LARGE SCALE GENOMIC DNA]</scope>
    <source>
        <strain evidence="2">SYSU_2023b</strain>
        <tissue evidence="2">Whole body</tissue>
    </source>
</reference>
<evidence type="ECO:0000313" key="3">
    <source>
        <dbReference type="Proteomes" id="UP001431783"/>
    </source>
</evidence>
<evidence type="ECO:0000256" key="1">
    <source>
        <dbReference type="PROSITE-ProRule" id="PRU00023"/>
    </source>
</evidence>
<protein>
    <submittedName>
        <fullName evidence="2">Uncharacterized protein</fullName>
    </submittedName>
</protein>
<keyword evidence="1" id="KW-0040">ANK repeat</keyword>
<dbReference type="Gene3D" id="1.25.40.20">
    <property type="entry name" value="Ankyrin repeat-containing domain"/>
    <property type="match status" value="1"/>
</dbReference>
<dbReference type="PANTHER" id="PTHR24118:SF99">
    <property type="entry name" value="POTE ANKYRIN DOMAIN FAMILY MEMBER 3C-RELATED"/>
    <property type="match status" value="1"/>
</dbReference>
<dbReference type="PRINTS" id="PR01415">
    <property type="entry name" value="ANKYRIN"/>
</dbReference>
<dbReference type="Pfam" id="PF12796">
    <property type="entry name" value="Ank_2"/>
    <property type="match status" value="2"/>
</dbReference>
<dbReference type="SMART" id="SM00248">
    <property type="entry name" value="ANK"/>
    <property type="match status" value="6"/>
</dbReference>
<dbReference type="PROSITE" id="PS50088">
    <property type="entry name" value="ANK_REPEAT"/>
    <property type="match status" value="5"/>
</dbReference>
<feature type="repeat" description="ANK" evidence="1">
    <location>
        <begin position="104"/>
        <end position="138"/>
    </location>
</feature>
<dbReference type="EMBL" id="JARQZJ010000031">
    <property type="protein sequence ID" value="KAK9874503.1"/>
    <property type="molecule type" value="Genomic_DNA"/>
</dbReference>
<feature type="repeat" description="ANK" evidence="1">
    <location>
        <begin position="139"/>
        <end position="175"/>
    </location>
</feature>
<proteinExistence type="predicted"/>
<dbReference type="InterPro" id="IPR036770">
    <property type="entry name" value="Ankyrin_rpt-contain_sf"/>
</dbReference>